<dbReference type="RefSeq" id="WP_169147412.1">
    <property type="nucleotide sequence ID" value="NZ_JABBGA010000019.1"/>
</dbReference>
<dbReference type="PROSITE" id="PS51257">
    <property type="entry name" value="PROKAR_LIPOPROTEIN"/>
    <property type="match status" value="1"/>
</dbReference>
<evidence type="ECO:0000256" key="1">
    <source>
        <dbReference type="SAM" id="SignalP"/>
    </source>
</evidence>
<sequence>MKLSTSAKILASLVLGALPAFASAACVPVVGSVKLLPDASCAINALGSQVPAFQNQCFRVALSLLGFPSASGYAGVTAEPLAGLAGTTATPAAVINAATQLPRQSIQTARSAVSIGSGAYRTTLFTNDVIVAQVTYNADGSTAVGAVTEQILITGTDGKGAYSKVTGNLTVLGNSIGTSANVTGKLCLP</sequence>
<feature type="chain" id="PRO_5032867438" evidence="1">
    <location>
        <begin position="25"/>
        <end position="189"/>
    </location>
</feature>
<comment type="caution">
    <text evidence="2">The sequence shown here is derived from an EMBL/GenBank/DDBJ whole genome shotgun (WGS) entry which is preliminary data.</text>
</comment>
<protein>
    <submittedName>
        <fullName evidence="2">Uncharacterized protein</fullName>
    </submittedName>
</protein>
<dbReference type="AlphaFoldDB" id="A0A848GBV7"/>
<name>A0A848GBV7_9RHOO</name>
<accession>A0A848GBV7</accession>
<keyword evidence="1" id="KW-0732">Signal</keyword>
<organism evidence="2 3">
    <name type="scientific">Zoogloea dura</name>
    <dbReference type="NCBI Taxonomy" id="2728840"/>
    <lineage>
        <taxon>Bacteria</taxon>
        <taxon>Pseudomonadati</taxon>
        <taxon>Pseudomonadota</taxon>
        <taxon>Betaproteobacteria</taxon>
        <taxon>Rhodocyclales</taxon>
        <taxon>Zoogloeaceae</taxon>
        <taxon>Zoogloea</taxon>
    </lineage>
</organism>
<feature type="signal peptide" evidence="1">
    <location>
        <begin position="1"/>
        <end position="24"/>
    </location>
</feature>
<proteinExistence type="predicted"/>
<gene>
    <name evidence="2" type="ORF">HHL15_19170</name>
</gene>
<reference evidence="2 3" key="1">
    <citation type="submission" date="2020-04" db="EMBL/GenBank/DDBJ databases">
        <title>Zoogloea sp. G-4-1-14 isolated from soil.</title>
        <authorList>
            <person name="Dahal R.H."/>
        </authorList>
    </citation>
    <scope>NUCLEOTIDE SEQUENCE [LARGE SCALE GENOMIC DNA]</scope>
    <source>
        <strain evidence="2 3">G-4-1-14</strain>
    </source>
</reference>
<evidence type="ECO:0000313" key="2">
    <source>
        <dbReference type="EMBL" id="NML27883.1"/>
    </source>
</evidence>
<keyword evidence="3" id="KW-1185">Reference proteome</keyword>
<dbReference type="EMBL" id="JABBGA010000019">
    <property type="protein sequence ID" value="NML27883.1"/>
    <property type="molecule type" value="Genomic_DNA"/>
</dbReference>
<evidence type="ECO:0000313" key="3">
    <source>
        <dbReference type="Proteomes" id="UP000580043"/>
    </source>
</evidence>
<dbReference type="Proteomes" id="UP000580043">
    <property type="component" value="Unassembled WGS sequence"/>
</dbReference>